<dbReference type="STRING" id="1050174.CEPID_09240"/>
<evidence type="ECO:0000313" key="2">
    <source>
        <dbReference type="EMBL" id="AKK03694.1"/>
    </source>
</evidence>
<name>A0A0G3GRF0_9CORY</name>
<dbReference type="Proteomes" id="UP000035368">
    <property type="component" value="Chromosome"/>
</dbReference>
<dbReference type="InterPro" id="IPR050583">
    <property type="entry name" value="Mycobacterial_A85_antigen"/>
</dbReference>
<organism evidence="2 3">
    <name type="scientific">Corynebacterium epidermidicanis</name>
    <dbReference type="NCBI Taxonomy" id="1050174"/>
    <lineage>
        <taxon>Bacteria</taxon>
        <taxon>Bacillati</taxon>
        <taxon>Actinomycetota</taxon>
        <taxon>Actinomycetes</taxon>
        <taxon>Mycobacteriales</taxon>
        <taxon>Corynebacteriaceae</taxon>
        <taxon>Corynebacterium</taxon>
    </lineage>
</organism>
<gene>
    <name evidence="2" type="ORF">CEPID_09240</name>
</gene>
<dbReference type="Pfam" id="PF00756">
    <property type="entry name" value="Esterase"/>
    <property type="match status" value="1"/>
</dbReference>
<keyword evidence="3" id="KW-1185">Reference proteome</keyword>
<feature type="chain" id="PRO_5005184487" evidence="1">
    <location>
        <begin position="31"/>
        <end position="403"/>
    </location>
</feature>
<reference evidence="2 3" key="1">
    <citation type="submission" date="2015-05" db="EMBL/GenBank/DDBJ databases">
        <title>Complete genome sequence of Corynebacterium epidermidicanis DSM 45586, isolated from the skin of a dog suffering from pruritus.</title>
        <authorList>
            <person name="Ruckert C."/>
            <person name="Albersmeier A."/>
            <person name="Winkler A."/>
            <person name="Tauch A."/>
        </authorList>
    </citation>
    <scope>NUCLEOTIDE SEQUENCE [LARGE SCALE GENOMIC DNA]</scope>
    <source>
        <strain evidence="2 3">DSM 45586</strain>
    </source>
</reference>
<dbReference type="PANTHER" id="PTHR48098:SF1">
    <property type="entry name" value="DIACYLGLYCEROL ACYLTRANSFERASE_MYCOLYLTRANSFERASE AG85A"/>
    <property type="match status" value="1"/>
</dbReference>
<dbReference type="InterPro" id="IPR029058">
    <property type="entry name" value="AB_hydrolase_fold"/>
</dbReference>
<dbReference type="EMBL" id="CP011541">
    <property type="protein sequence ID" value="AKK03694.1"/>
    <property type="molecule type" value="Genomic_DNA"/>
</dbReference>
<feature type="signal peptide" evidence="1">
    <location>
        <begin position="1"/>
        <end position="30"/>
    </location>
</feature>
<accession>A0A0G3GRF0</accession>
<dbReference type="InterPro" id="IPR000801">
    <property type="entry name" value="Esterase-like"/>
</dbReference>
<dbReference type="PATRIC" id="fig|1050174.4.peg.1859"/>
<dbReference type="SUPFAM" id="SSF53474">
    <property type="entry name" value="alpha/beta-Hydrolases"/>
    <property type="match status" value="1"/>
</dbReference>
<evidence type="ECO:0000256" key="1">
    <source>
        <dbReference type="SAM" id="SignalP"/>
    </source>
</evidence>
<keyword evidence="1" id="KW-0732">Signal</keyword>
<protein>
    <submittedName>
        <fullName evidence="2">Putative esterase</fullName>
    </submittedName>
</protein>
<dbReference type="KEGG" id="cei:CEPID_09240"/>
<proteinExistence type="predicted"/>
<evidence type="ECO:0000313" key="3">
    <source>
        <dbReference type="Proteomes" id="UP000035368"/>
    </source>
</evidence>
<dbReference type="Gene3D" id="3.40.50.1820">
    <property type="entry name" value="alpha/beta hydrolase"/>
    <property type="match status" value="1"/>
</dbReference>
<dbReference type="AlphaFoldDB" id="A0A0G3GRF0"/>
<dbReference type="GO" id="GO:0016747">
    <property type="term" value="F:acyltransferase activity, transferring groups other than amino-acyl groups"/>
    <property type="evidence" value="ECO:0007669"/>
    <property type="project" value="TreeGrafter"/>
</dbReference>
<sequence length="403" mass="43295">MRRSANRFLATMSTLGLVIGLTVAAPSASAQSSQFQPGGVLGSSALTGLSAEPTKPLHASSEAMFSSPLVAQGGVNALLSSLAIVGSSELPVFGSTFVEPPFPTVPGITRPKVVEKRQEDRAERWIIASPAMEREVEVLVRPARSTTATAPVLYLLDGVDAKPAGEWLSPGDAAQFGDDVTLVMPTQARASLWMDWDNDDPVLGRNKWETFLTEELPGLVEAQPEVRFNGKRAIGGISMGANAAVMIANLNPGRYDAVFGISGCYSTLDDIGHQITNLMVSSRGGNLDNVWGPFGSPGWQRHDVVSDPSGLAGTRMYLSAGSGVINDAEREFFYNATRSSEIALSATLEAGVRTCTQRLEREMNRHDLASNARFAYSDRGAHTWMNFNTQVGPAWEYIRPALY</sequence>
<dbReference type="PANTHER" id="PTHR48098">
    <property type="entry name" value="ENTEROCHELIN ESTERASE-RELATED"/>
    <property type="match status" value="1"/>
</dbReference>